<organism evidence="5 6">
    <name type="scientific">Gloeothece citriformis (strain PCC 7424)</name>
    <name type="common">Cyanothece sp. (strain PCC 7424)</name>
    <dbReference type="NCBI Taxonomy" id="65393"/>
    <lineage>
        <taxon>Bacteria</taxon>
        <taxon>Bacillati</taxon>
        <taxon>Cyanobacteriota</taxon>
        <taxon>Cyanophyceae</taxon>
        <taxon>Oscillatoriophycideae</taxon>
        <taxon>Chroococcales</taxon>
        <taxon>Aphanothecaceae</taxon>
        <taxon>Gloeothece</taxon>
        <taxon>Gloeothece citriformis</taxon>
    </lineage>
</organism>
<evidence type="ECO:0000256" key="1">
    <source>
        <dbReference type="ARBA" id="ARBA00008206"/>
    </source>
</evidence>
<name>B7KLF4_GLOC7</name>
<dbReference type="RefSeq" id="WP_015956111.1">
    <property type="nucleotide sequence ID" value="NC_011729.1"/>
</dbReference>
<sequence length="212" mass="23561">MRQQTLTIGLLVSYLLTTASAQAVPVQTHINSVVSHLVGVMDTSAQVAKNPNKANVRMTTCQVTLTGGNDSIYLYQEQALTKTLDKPYRQRFLEIKPTLEPETVESKSYKPLQAERLIGFCNKPLSERVLNVSELGEPVCSVFLKPSNNGYLGETQPEGCPANVRGAVTITNTILLHSEGMDTWDKGYDAQGNQVWGANDDPFEFRWLEQKR</sequence>
<feature type="chain" id="PRO_5002856543" description="Chromophore lyase CpcT/CpeT" evidence="4">
    <location>
        <begin position="24"/>
        <end position="212"/>
    </location>
</feature>
<dbReference type="InterPro" id="IPR038672">
    <property type="entry name" value="CpcT/CpeT_sf"/>
</dbReference>
<dbReference type="InterPro" id="IPR010404">
    <property type="entry name" value="CpcT/CpeT"/>
</dbReference>
<dbReference type="AlphaFoldDB" id="B7KLF4"/>
<accession>B7KLF4</accession>
<dbReference type="Gene3D" id="2.40.128.590">
    <property type="entry name" value="CpcT/CpeT domain"/>
    <property type="match status" value="1"/>
</dbReference>
<keyword evidence="2 3" id="KW-0456">Lyase</keyword>
<comment type="similarity">
    <text evidence="1 3">Belongs to the CpcT/CpeT biliprotein lyase family.</text>
</comment>
<keyword evidence="6" id="KW-1185">Reference proteome</keyword>
<reference evidence="6" key="1">
    <citation type="journal article" date="2011" name="MBio">
        <title>Novel metabolic attributes of the genus Cyanothece, comprising a group of unicellular nitrogen-fixing Cyanobacteria.</title>
        <authorList>
            <person name="Bandyopadhyay A."/>
            <person name="Elvitigala T."/>
            <person name="Welsh E."/>
            <person name="Stockel J."/>
            <person name="Liberton M."/>
            <person name="Min H."/>
            <person name="Sherman L.A."/>
            <person name="Pakrasi H.B."/>
        </authorList>
    </citation>
    <scope>NUCLEOTIDE SEQUENCE [LARGE SCALE GENOMIC DNA]</scope>
    <source>
        <strain evidence="6">PCC 7424</strain>
    </source>
</reference>
<dbReference type="GO" id="GO:0017006">
    <property type="term" value="P:protein-tetrapyrrole linkage"/>
    <property type="evidence" value="ECO:0007669"/>
    <property type="project" value="UniProtKB-UniRule"/>
</dbReference>
<evidence type="ECO:0000256" key="2">
    <source>
        <dbReference type="ARBA" id="ARBA00023239"/>
    </source>
</evidence>
<evidence type="ECO:0000256" key="4">
    <source>
        <dbReference type="SAM" id="SignalP"/>
    </source>
</evidence>
<keyword evidence="4" id="KW-0732">Signal</keyword>
<comment type="function">
    <text evidence="3">Covalently attaches a chromophore to Cys residue(s) of phycobiliproteins.</text>
</comment>
<evidence type="ECO:0000256" key="3">
    <source>
        <dbReference type="HAMAP-Rule" id="MF_01460"/>
    </source>
</evidence>
<dbReference type="KEGG" id="cyc:PCC7424_4155"/>
<dbReference type="STRING" id="65393.PCC7424_4155"/>
<dbReference type="HOGENOM" id="CLU_077016_0_0_3"/>
<protein>
    <recommendedName>
        <fullName evidence="3">Chromophore lyase CpcT/CpeT</fullName>
        <ecNumber evidence="3">4.-.-.-</ecNumber>
    </recommendedName>
</protein>
<dbReference type="Proteomes" id="UP000002384">
    <property type="component" value="Chromosome"/>
</dbReference>
<evidence type="ECO:0000313" key="6">
    <source>
        <dbReference type="Proteomes" id="UP000002384"/>
    </source>
</evidence>
<dbReference type="OrthoDB" id="509115at2"/>
<dbReference type="CDD" id="cd16338">
    <property type="entry name" value="CpcT"/>
    <property type="match status" value="1"/>
</dbReference>
<gene>
    <name evidence="3" type="primary">cpcT</name>
    <name evidence="5" type="ordered locus">PCC7424_4155</name>
</gene>
<dbReference type="PANTHER" id="PTHR35137:SF1">
    <property type="entry name" value="CHROMOPHORE LYASE CRL, CHLOROPLASTIC"/>
    <property type="match status" value="1"/>
</dbReference>
<dbReference type="HAMAP" id="MF_01460">
    <property type="entry name" value="Chrphore_lyase_CpxT"/>
    <property type="match status" value="1"/>
</dbReference>
<dbReference type="Pfam" id="PF06206">
    <property type="entry name" value="CpeT"/>
    <property type="match status" value="1"/>
</dbReference>
<proteinExistence type="inferred from homology"/>
<dbReference type="PANTHER" id="PTHR35137">
    <property type="entry name" value="CHROMOPHORE LYASE CRL, CHLOROPLASTIC"/>
    <property type="match status" value="1"/>
</dbReference>
<dbReference type="eggNOG" id="ENOG5032GGT">
    <property type="taxonomic scope" value="Bacteria"/>
</dbReference>
<evidence type="ECO:0000313" key="5">
    <source>
        <dbReference type="EMBL" id="ACK72526.1"/>
    </source>
</evidence>
<feature type="signal peptide" evidence="4">
    <location>
        <begin position="1"/>
        <end position="23"/>
    </location>
</feature>
<dbReference type="EMBL" id="CP001291">
    <property type="protein sequence ID" value="ACK72526.1"/>
    <property type="molecule type" value="Genomic_DNA"/>
</dbReference>
<dbReference type="EC" id="4.-.-.-" evidence="3"/>
<dbReference type="GO" id="GO:0016829">
    <property type="term" value="F:lyase activity"/>
    <property type="evidence" value="ECO:0007669"/>
    <property type="project" value="UniProtKB-KW"/>
</dbReference>